<proteinExistence type="predicted"/>
<dbReference type="InterPro" id="IPR013154">
    <property type="entry name" value="ADH-like_N"/>
</dbReference>
<dbReference type="Pfam" id="PF00107">
    <property type="entry name" value="ADH_zinc_N"/>
    <property type="match status" value="1"/>
</dbReference>
<dbReference type="SMART" id="SM00829">
    <property type="entry name" value="PKS_ER"/>
    <property type="match status" value="1"/>
</dbReference>
<dbReference type="SUPFAM" id="SSF50129">
    <property type="entry name" value="GroES-like"/>
    <property type="match status" value="1"/>
</dbReference>
<accession>A0A075HG44</accession>
<dbReference type="PANTHER" id="PTHR48106:SF18">
    <property type="entry name" value="QUINONE OXIDOREDUCTASE PIG3"/>
    <property type="match status" value="1"/>
</dbReference>
<name>A0A075HG44_9ARCH</name>
<dbReference type="GO" id="GO:0070402">
    <property type="term" value="F:NADPH binding"/>
    <property type="evidence" value="ECO:0007669"/>
    <property type="project" value="TreeGrafter"/>
</dbReference>
<evidence type="ECO:0000256" key="2">
    <source>
        <dbReference type="ARBA" id="ARBA00023002"/>
    </source>
</evidence>
<dbReference type="Gene3D" id="3.90.180.10">
    <property type="entry name" value="Medium-chain alcohol dehydrogenases, catalytic domain"/>
    <property type="match status" value="1"/>
</dbReference>
<dbReference type="PANTHER" id="PTHR48106">
    <property type="entry name" value="QUINONE OXIDOREDUCTASE PIG3-RELATED"/>
    <property type="match status" value="1"/>
</dbReference>
<dbReference type="SUPFAM" id="SSF51735">
    <property type="entry name" value="NAD(P)-binding Rossmann-fold domains"/>
    <property type="match status" value="1"/>
</dbReference>
<protein>
    <submittedName>
        <fullName evidence="4">Alcohol dehydrogenase (Qor)</fullName>
        <ecNumber evidence="4">1.6.5.5</ecNumber>
    </submittedName>
</protein>
<dbReference type="InterPro" id="IPR020843">
    <property type="entry name" value="ER"/>
</dbReference>
<dbReference type="AlphaFoldDB" id="A0A075HG44"/>
<dbReference type="InterPro" id="IPR011032">
    <property type="entry name" value="GroES-like_sf"/>
</dbReference>
<dbReference type="Pfam" id="PF08240">
    <property type="entry name" value="ADH_N"/>
    <property type="match status" value="1"/>
</dbReference>
<keyword evidence="2 4" id="KW-0560">Oxidoreductase</keyword>
<dbReference type="EC" id="1.6.5.5" evidence="4"/>
<dbReference type="InterPro" id="IPR036291">
    <property type="entry name" value="NAD(P)-bd_dom_sf"/>
</dbReference>
<dbReference type="InterPro" id="IPR013149">
    <property type="entry name" value="ADH-like_C"/>
</dbReference>
<evidence type="ECO:0000313" key="4">
    <source>
        <dbReference type="EMBL" id="AIF14175.1"/>
    </source>
</evidence>
<evidence type="ECO:0000259" key="3">
    <source>
        <dbReference type="SMART" id="SM00829"/>
    </source>
</evidence>
<feature type="domain" description="Enoyl reductase (ER)" evidence="3">
    <location>
        <begin position="10"/>
        <end position="331"/>
    </location>
</feature>
<organism evidence="4">
    <name type="scientific">uncultured marine thaumarchaeote KM3_66_E06</name>
    <dbReference type="NCBI Taxonomy" id="1456228"/>
    <lineage>
        <taxon>Archaea</taxon>
        <taxon>Nitrososphaerota</taxon>
        <taxon>environmental samples</taxon>
    </lineage>
</organism>
<evidence type="ECO:0000256" key="1">
    <source>
        <dbReference type="ARBA" id="ARBA00022857"/>
    </source>
</evidence>
<reference evidence="4" key="1">
    <citation type="journal article" date="2014" name="Genome Biol. Evol.">
        <title>Pangenome evidence for extensive interdomain horizontal transfer affecting lineage core and shell genes in uncultured planktonic thaumarchaeota and euryarchaeota.</title>
        <authorList>
            <person name="Deschamps P."/>
            <person name="Zivanovic Y."/>
            <person name="Moreira D."/>
            <person name="Rodriguez-Valera F."/>
            <person name="Lopez-Garcia P."/>
        </authorList>
    </citation>
    <scope>NUCLEOTIDE SEQUENCE</scope>
</reference>
<sequence length="334" mass="35350">MKAVNIRQHGDPSVMEVTQVDDPTAAHGQVVVRVRGASINRLDLYTRAGIRGTKLAEDQFPRILGGDSAGEIVEVGEGVTNLFVGQRVVINPLLTTNPVPKMLGTHVQGSYAEFVAVPAANTVPIPDVLPFDQAAALPTVFLPTWSIIMREGQLQSHETAMVLSASSGVGTAAIQIIKGVVGADCIAVTSTPEKLEKAAELGADHGINYKTEDLAARVKEITDGRGVDLIVDSTGALLFEAAYASLARGGRFGTCGVTSGYQAQIHLGQLFSKELQLFGVFMGSTAELAQIVEAAGKGQLQGAIHRTLALEEVAQAHEEMERSEHFGKFVVTID</sequence>
<keyword evidence="1" id="KW-0521">NADP</keyword>
<dbReference type="EMBL" id="KF900994">
    <property type="protein sequence ID" value="AIF14175.1"/>
    <property type="molecule type" value="Genomic_DNA"/>
</dbReference>
<dbReference type="GO" id="GO:0003960">
    <property type="term" value="F:quinone reductase (NADPH) activity"/>
    <property type="evidence" value="ECO:0007669"/>
    <property type="project" value="UniProtKB-EC"/>
</dbReference>
<gene>
    <name evidence="4" type="primary">qor</name>
</gene>